<dbReference type="InterPro" id="IPR051056">
    <property type="entry name" value="Glycosyl_Hydrolase_73"/>
</dbReference>
<dbReference type="Gene3D" id="1.10.530.10">
    <property type="match status" value="1"/>
</dbReference>
<dbReference type="InterPro" id="IPR011055">
    <property type="entry name" value="Dup_hybrid_motif"/>
</dbReference>
<evidence type="ECO:0000313" key="4">
    <source>
        <dbReference type="Proteomes" id="UP000552038"/>
    </source>
</evidence>
<dbReference type="EMBL" id="JABFOR010000078">
    <property type="protein sequence ID" value="NOJ74107.1"/>
    <property type="molecule type" value="Genomic_DNA"/>
</dbReference>
<dbReference type="GO" id="GO:0004040">
    <property type="term" value="F:amidase activity"/>
    <property type="evidence" value="ECO:0007669"/>
    <property type="project" value="InterPro"/>
</dbReference>
<accession>A0AAP7DKU0</accession>
<dbReference type="Pfam" id="PF01551">
    <property type="entry name" value="Peptidase_M23"/>
    <property type="match status" value="1"/>
</dbReference>
<dbReference type="SUPFAM" id="SSF51261">
    <property type="entry name" value="Duplicated hybrid motif"/>
    <property type="match status" value="1"/>
</dbReference>
<comment type="caution">
    <text evidence="3">The sequence shown here is derived from an EMBL/GenBank/DDBJ whole genome shotgun (WGS) entry which is preliminary data.</text>
</comment>
<dbReference type="AlphaFoldDB" id="A0AAP7DKU0"/>
<gene>
    <name evidence="3" type="ORF">HMI46_26725</name>
</gene>
<dbReference type="PANTHER" id="PTHR33308">
    <property type="entry name" value="PEPTIDOGLYCAN HYDROLASE FLGJ"/>
    <property type="match status" value="1"/>
</dbReference>
<sequence>MTDWSKYGYRVTSPYGKRRDPINGKTAEHTGIDLVKAHKAPIFAFMAGEVVHARTGQSGTGFGNFGNVVAIKDQRGALHCYAHLDSCSVKVGQKVAAGQEVGKQGNTGRTNGNGAANGKGSHLHYEVRLKAAPSYGFGSHTDPEMYLAKYIEQGKGTNKMKPTDFIAKIAPAAVEDMKKTGVPASLTIAQAALESGWGGSGLTVKANNLFGVKGSGPAGSVKMPTIEYRPDGTSYPILANFRVYHNWAESIEDHSKLLVNGTTDDPKRYHKVLNADYKTACVEVWKAEYATSPEYPKLLIDLIEQHKLDKYDQMGKVEKATVELNGKKIAEGTFLNGLVTVPIRDIAEALGAKLVWDNIKKIATVNGKKIVGTQVVNERAIAPVREVAEAAGYQVTGWDGVKRKVTINK</sequence>
<dbReference type="Pfam" id="PF07833">
    <property type="entry name" value="Cu_amine_oxidN1"/>
    <property type="match status" value="1"/>
</dbReference>
<dbReference type="Gene3D" id="2.70.70.10">
    <property type="entry name" value="Glucose Permease (Domain IIA)"/>
    <property type="match status" value="1"/>
</dbReference>
<dbReference type="InterPro" id="IPR012854">
    <property type="entry name" value="Cu_amine_oxidase-like_N"/>
</dbReference>
<evidence type="ECO:0000256" key="1">
    <source>
        <dbReference type="ARBA" id="ARBA00022801"/>
    </source>
</evidence>
<dbReference type="InterPro" id="IPR036582">
    <property type="entry name" value="Mao_N_sf"/>
</dbReference>
<dbReference type="SMART" id="SM00047">
    <property type="entry name" value="LYZ2"/>
    <property type="match status" value="1"/>
</dbReference>
<evidence type="ECO:0000259" key="2">
    <source>
        <dbReference type="SMART" id="SM00047"/>
    </source>
</evidence>
<dbReference type="PRINTS" id="PR01002">
    <property type="entry name" value="FLGFLGJ"/>
</dbReference>
<dbReference type="InterPro" id="IPR016047">
    <property type="entry name" value="M23ase_b-sheet_dom"/>
</dbReference>
<name>A0AAP7DKU0_PAEAL</name>
<reference evidence="3 4" key="1">
    <citation type="submission" date="2020-05" db="EMBL/GenBank/DDBJ databases">
        <title>Whole genome sequencing and identification of novel metabolites from Paenibacillus alvei strain JR949.</title>
        <authorList>
            <person name="Rajendhran J."/>
            <person name="Sree Pranav P."/>
            <person name="Mahalakshmi B."/>
            <person name="Karthikeyan R."/>
        </authorList>
    </citation>
    <scope>NUCLEOTIDE SEQUENCE [LARGE SCALE GENOMIC DNA]</scope>
    <source>
        <strain evidence="3 4">JR949</strain>
    </source>
</reference>
<organism evidence="3 4">
    <name type="scientific">Paenibacillus alvei</name>
    <name type="common">Bacillus alvei</name>
    <dbReference type="NCBI Taxonomy" id="44250"/>
    <lineage>
        <taxon>Bacteria</taxon>
        <taxon>Bacillati</taxon>
        <taxon>Bacillota</taxon>
        <taxon>Bacilli</taxon>
        <taxon>Bacillales</taxon>
        <taxon>Paenibacillaceae</taxon>
        <taxon>Paenibacillus</taxon>
    </lineage>
</organism>
<keyword evidence="1" id="KW-0378">Hydrolase</keyword>
<dbReference type="CDD" id="cd12797">
    <property type="entry name" value="M23_peptidase"/>
    <property type="match status" value="1"/>
</dbReference>
<evidence type="ECO:0000313" key="3">
    <source>
        <dbReference type="EMBL" id="NOJ74107.1"/>
    </source>
</evidence>
<proteinExistence type="predicted"/>
<dbReference type="InterPro" id="IPR002901">
    <property type="entry name" value="MGlyc_endo_b_GlcNAc-like_dom"/>
</dbReference>
<dbReference type="Gene3D" id="4.10.80.30">
    <property type="entry name" value="DNA polymerase, domain 6"/>
    <property type="match status" value="1"/>
</dbReference>
<dbReference type="RefSeq" id="WP_171420004.1">
    <property type="nucleotide sequence ID" value="NZ_JABFOR010000078.1"/>
</dbReference>
<dbReference type="PANTHER" id="PTHR33308:SF10">
    <property type="entry name" value="EXO-GLUCOSAMINIDASE LYTG"/>
    <property type="match status" value="1"/>
</dbReference>
<dbReference type="Proteomes" id="UP000552038">
    <property type="component" value="Unassembled WGS sequence"/>
</dbReference>
<protein>
    <submittedName>
        <fullName evidence="3">Peptidoglycan DD-metalloendopeptidase family protein</fullName>
    </submittedName>
</protein>
<dbReference type="SUPFAM" id="SSF55383">
    <property type="entry name" value="Copper amine oxidase, domain N"/>
    <property type="match status" value="1"/>
</dbReference>
<feature type="domain" description="Mannosyl-glycoprotein endo-beta-N-acetylglucosamidase-like" evidence="2">
    <location>
        <begin position="155"/>
        <end position="312"/>
    </location>
</feature>
<dbReference type="Pfam" id="PF01832">
    <property type="entry name" value="Glucosaminidase"/>
    <property type="match status" value="1"/>
</dbReference>